<gene>
    <name evidence="1" type="ORF">HPULCUR_010147</name>
</gene>
<sequence>MDPLFSYTNVHISSFNLLSCLFKKHQQHTVTMVSTQKPKKVITMATITPAYTTTQLLLSNTQPCILPQQIIDLSMLLQNNSKIPVCSTGVGHLQPLNKSKYVISPVEEKKVPPAAHQPKRPAWTKSHAYLRGSRTNGDNLRIIAAEMNMIRASKITRTLKPRRPYLSRREDEFVWGASSSLRISQ</sequence>
<organism evidence="1 2">
    <name type="scientific">Helicostylum pulchrum</name>
    <dbReference type="NCBI Taxonomy" id="562976"/>
    <lineage>
        <taxon>Eukaryota</taxon>
        <taxon>Fungi</taxon>
        <taxon>Fungi incertae sedis</taxon>
        <taxon>Mucoromycota</taxon>
        <taxon>Mucoromycotina</taxon>
        <taxon>Mucoromycetes</taxon>
        <taxon>Mucorales</taxon>
        <taxon>Mucorineae</taxon>
        <taxon>Mucoraceae</taxon>
        <taxon>Helicostylum</taxon>
    </lineage>
</organism>
<accession>A0ABP9YCE9</accession>
<dbReference type="Proteomes" id="UP001476247">
    <property type="component" value="Unassembled WGS sequence"/>
</dbReference>
<comment type="caution">
    <text evidence="1">The sequence shown here is derived from an EMBL/GenBank/DDBJ whole genome shotgun (WGS) entry which is preliminary data.</text>
</comment>
<reference evidence="1 2" key="1">
    <citation type="submission" date="2024-04" db="EMBL/GenBank/DDBJ databases">
        <title>genome sequences of Mucor flavus KT1a and Helicostylum pulchrum KT1b strains isolation_sourced from the surface of a dry-aged beef.</title>
        <authorList>
            <person name="Toyotome T."/>
            <person name="Hosono M."/>
            <person name="Torimaru M."/>
            <person name="Fukuda K."/>
            <person name="Mikami N."/>
        </authorList>
    </citation>
    <scope>NUCLEOTIDE SEQUENCE [LARGE SCALE GENOMIC DNA]</scope>
    <source>
        <strain evidence="1 2">KT1b</strain>
    </source>
</reference>
<keyword evidence="2" id="KW-1185">Reference proteome</keyword>
<protein>
    <submittedName>
        <fullName evidence="1">Uncharacterized protein</fullName>
    </submittedName>
</protein>
<evidence type="ECO:0000313" key="1">
    <source>
        <dbReference type="EMBL" id="GAA5804645.1"/>
    </source>
</evidence>
<name>A0ABP9YCE9_9FUNG</name>
<dbReference type="EMBL" id="BAABUJ010000037">
    <property type="protein sequence ID" value="GAA5804645.1"/>
    <property type="molecule type" value="Genomic_DNA"/>
</dbReference>
<proteinExistence type="predicted"/>
<evidence type="ECO:0000313" key="2">
    <source>
        <dbReference type="Proteomes" id="UP001476247"/>
    </source>
</evidence>